<keyword evidence="2" id="KW-1185">Reference proteome</keyword>
<evidence type="ECO:0000313" key="1">
    <source>
        <dbReference type="EMBL" id="KAJ4718157.1"/>
    </source>
</evidence>
<name>A0ACC1Y4U4_MELAZ</name>
<evidence type="ECO:0000313" key="2">
    <source>
        <dbReference type="Proteomes" id="UP001164539"/>
    </source>
</evidence>
<gene>
    <name evidence="1" type="ORF">OWV82_009874</name>
</gene>
<accession>A0ACC1Y4U4</accession>
<reference evidence="1 2" key="1">
    <citation type="journal article" date="2023" name="Science">
        <title>Complex scaffold remodeling in plant triterpene biosynthesis.</title>
        <authorList>
            <person name="De La Pena R."/>
            <person name="Hodgson H."/>
            <person name="Liu J.C."/>
            <person name="Stephenson M.J."/>
            <person name="Martin A.C."/>
            <person name="Owen C."/>
            <person name="Harkess A."/>
            <person name="Leebens-Mack J."/>
            <person name="Jimenez L.E."/>
            <person name="Osbourn A."/>
            <person name="Sattely E.S."/>
        </authorList>
    </citation>
    <scope>NUCLEOTIDE SEQUENCE [LARGE SCALE GENOMIC DNA]</scope>
    <source>
        <strain evidence="2">cv. JPN11</strain>
        <tissue evidence="1">Leaf</tissue>
    </source>
</reference>
<dbReference type="EMBL" id="CM051398">
    <property type="protein sequence ID" value="KAJ4718157.1"/>
    <property type="molecule type" value="Genomic_DNA"/>
</dbReference>
<dbReference type="Proteomes" id="UP001164539">
    <property type="component" value="Chromosome 5"/>
</dbReference>
<comment type="caution">
    <text evidence="1">The sequence shown here is derived from an EMBL/GenBank/DDBJ whole genome shotgun (WGS) entry which is preliminary data.</text>
</comment>
<proteinExistence type="predicted"/>
<protein>
    <submittedName>
        <fullName evidence="1">Transcription repressor like</fullName>
    </submittedName>
</protein>
<organism evidence="1 2">
    <name type="scientific">Melia azedarach</name>
    <name type="common">Chinaberry tree</name>
    <dbReference type="NCBI Taxonomy" id="155640"/>
    <lineage>
        <taxon>Eukaryota</taxon>
        <taxon>Viridiplantae</taxon>
        <taxon>Streptophyta</taxon>
        <taxon>Embryophyta</taxon>
        <taxon>Tracheophyta</taxon>
        <taxon>Spermatophyta</taxon>
        <taxon>Magnoliopsida</taxon>
        <taxon>eudicotyledons</taxon>
        <taxon>Gunneridae</taxon>
        <taxon>Pentapetalae</taxon>
        <taxon>rosids</taxon>
        <taxon>malvids</taxon>
        <taxon>Sapindales</taxon>
        <taxon>Meliaceae</taxon>
        <taxon>Melia</taxon>
    </lineage>
</organism>
<sequence length="297" mass="34037">MPKHLQKSLQDYLSKIKKHTPNNHHSSFQPTKNWILSGCKHPKTPSFAFDRNQNTDNNGNNNDAAATLSDIDRFLYENFKSLYVKEDHDQDYYTKKGSEDHRHLQVDQNHEASTHYSPRGILFGSPRFLEPPPDLCGSHRFFVAPGLSGSLMEEARNSLTATSDDVGSGSGSTSTTTTTTIGPNDQSSSVSDDSKDVKLPEDCIAVLTYSPSPYDDFRRSMQEMVEAKMKNNEKVDWDFMEELLFCYLNLNEKKSYKFILSAFVDLIVVLRKNSNKITERSRNFRVSKERRRKMRNM</sequence>